<sequence length="101" mass="11865">MILQVSCEDKVGFESRSQPDNIYKKQRTTFCYKMYSTLFIDENLSNVDIYEVSIESCGNSNLFKTTTVLIHETNLTDATFFKCIFFASRIWTININKKFKF</sequence>
<dbReference type="EMBL" id="PITI01000170">
    <property type="protein sequence ID" value="TBU08194.1"/>
    <property type="molecule type" value="Genomic_DNA"/>
</dbReference>
<evidence type="ECO:0000313" key="1">
    <source>
        <dbReference type="EMBL" id="TBT98926.1"/>
    </source>
</evidence>
<organism evidence="2 3">
    <name type="scientific">Hamiltosporidium magnivora</name>
    <dbReference type="NCBI Taxonomy" id="148818"/>
    <lineage>
        <taxon>Eukaryota</taxon>
        <taxon>Fungi</taxon>
        <taxon>Fungi incertae sedis</taxon>
        <taxon>Microsporidia</taxon>
        <taxon>Dubosqiidae</taxon>
        <taxon>Hamiltosporidium</taxon>
    </lineage>
</organism>
<dbReference type="Proteomes" id="UP000293045">
    <property type="component" value="Unassembled WGS sequence"/>
</dbReference>
<keyword evidence="3" id="KW-1185">Reference proteome</keyword>
<dbReference type="AlphaFoldDB" id="A0A4Q9LJ75"/>
<comment type="caution">
    <text evidence="2">The sequence shown here is derived from an EMBL/GenBank/DDBJ whole genome shotgun (WGS) entry which is preliminary data.</text>
</comment>
<name>A0A4Q9LJ75_9MICR</name>
<reference evidence="3 4" key="1">
    <citation type="submission" date="2017-12" db="EMBL/GenBank/DDBJ databases">
        <authorList>
            <person name="Pombert J.-F."/>
            <person name="Haag K.L."/>
            <person name="Ebert D."/>
        </authorList>
    </citation>
    <scope>NUCLEOTIDE SEQUENCE [LARGE SCALE GENOMIC DNA]</scope>
    <source>
        <strain evidence="2">BE-OM-2</strain>
        <strain evidence="1">IL-BN-2</strain>
    </source>
</reference>
<evidence type="ECO:0000313" key="4">
    <source>
        <dbReference type="Proteomes" id="UP000293045"/>
    </source>
</evidence>
<dbReference type="VEuPathDB" id="MicrosporidiaDB:CWI36_0170p0030"/>
<evidence type="ECO:0000313" key="3">
    <source>
        <dbReference type="Proteomes" id="UP000291404"/>
    </source>
</evidence>
<dbReference type="EMBL" id="PIXR01002215">
    <property type="protein sequence ID" value="TBT98926.1"/>
    <property type="molecule type" value="Genomic_DNA"/>
</dbReference>
<dbReference type="VEuPathDB" id="MicrosporidiaDB:CWI39_2215p0010"/>
<accession>A0A4Q9LJ75</accession>
<protein>
    <submittedName>
        <fullName evidence="2">Uncharacterized protein</fullName>
    </submittedName>
</protein>
<dbReference type="Proteomes" id="UP000291404">
    <property type="component" value="Unassembled WGS sequence"/>
</dbReference>
<proteinExistence type="predicted"/>
<evidence type="ECO:0000313" key="2">
    <source>
        <dbReference type="EMBL" id="TBU08194.1"/>
    </source>
</evidence>
<gene>
    <name evidence="2" type="ORF">CWI36_0170p0030</name>
    <name evidence="1" type="ORF">CWI39_2215p0010</name>
</gene>